<dbReference type="Gene3D" id="3.40.50.720">
    <property type="entry name" value="NAD(P)-binding Rossmann-like Domain"/>
    <property type="match status" value="1"/>
</dbReference>
<accession>A0AA38JGA1</accession>
<dbReference type="Pfam" id="PF00106">
    <property type="entry name" value="adh_short"/>
    <property type="match status" value="1"/>
</dbReference>
<proteinExistence type="inferred from homology"/>
<dbReference type="PANTHER" id="PTHR43157">
    <property type="entry name" value="PHOSPHATIDYLINOSITOL-GLYCAN BIOSYNTHESIS CLASS F PROTEIN-RELATED"/>
    <property type="match status" value="1"/>
</dbReference>
<dbReference type="GO" id="GO:0016491">
    <property type="term" value="F:oxidoreductase activity"/>
    <property type="evidence" value="ECO:0007669"/>
    <property type="project" value="UniProtKB-KW"/>
</dbReference>
<gene>
    <name evidence="3" type="ORF">DFJ43DRAFT_1190778</name>
</gene>
<keyword evidence="4" id="KW-1185">Reference proteome</keyword>
<evidence type="ECO:0000256" key="1">
    <source>
        <dbReference type="ARBA" id="ARBA00023002"/>
    </source>
</evidence>
<evidence type="ECO:0000313" key="4">
    <source>
        <dbReference type="Proteomes" id="UP001176059"/>
    </source>
</evidence>
<dbReference type="Proteomes" id="UP001176059">
    <property type="component" value="Unassembled WGS sequence"/>
</dbReference>
<evidence type="ECO:0000256" key="2">
    <source>
        <dbReference type="RuleBase" id="RU000363"/>
    </source>
</evidence>
<reference evidence="3" key="1">
    <citation type="submission" date="2022-08" db="EMBL/GenBank/DDBJ databases">
        <authorList>
            <consortium name="DOE Joint Genome Institute"/>
            <person name="Min B."/>
            <person name="Sierra-Patev S."/>
            <person name="Naranjo-Ortiz M."/>
            <person name="Looney B."/>
            <person name="Konkel Z."/>
            <person name="Slot J.C."/>
            <person name="Sakamoto Y."/>
            <person name="Steenwyk J.L."/>
            <person name="Rokas A."/>
            <person name="Carro J."/>
            <person name="Camarero S."/>
            <person name="Ferreira P."/>
            <person name="Molpeceres G."/>
            <person name="Ruiz-duenas F.J."/>
            <person name="Serrano A."/>
            <person name="Henrissat B."/>
            <person name="Drula E."/>
            <person name="Hughes K.W."/>
            <person name="Mata J.L."/>
            <person name="Ishikawa N.K."/>
            <person name="Vargas-Isla R."/>
            <person name="Ushijima S."/>
            <person name="Smith C.A."/>
            <person name="Ahrendt S."/>
            <person name="Andreopoulos W."/>
            <person name="He G."/>
            <person name="LaButti K."/>
            <person name="Lipzen A."/>
            <person name="Ng V."/>
            <person name="Riley R."/>
            <person name="Sandor L."/>
            <person name="Barry K."/>
            <person name="Martinez A.T."/>
            <person name="Xiao Y."/>
            <person name="Gibbons J.G."/>
            <person name="Terashima K."/>
            <person name="Hibbett D.S."/>
            <person name="Grigoriev I.V."/>
        </authorList>
    </citation>
    <scope>NUCLEOTIDE SEQUENCE</scope>
    <source>
        <strain evidence="3">ET3784</strain>
    </source>
</reference>
<sequence length="299" mass="32586">MSFSESDIPDLHDKVAVVTGGNSGIGKQTVAVYLAARTKEKYEQAINEIHASHPAAVDAQILFLQLDLSTAAGAKAAAEDFKAKESVLHILYNNAGVMGTPKGKLSSDGYEYQWAVNLFGPFVFTYHLLPVLEQTAENAPFSAARIINTASNGAKQAPKSGIPLGDPTVGSSATRFECYGHSKLGIILITRQLAERYPNILSLAPHPGPVRSDLTRELGIPRPIMWILNRVVFKPVQYGALTQLYAGTTTSIDHSKNGSYLIPLAKLEKKLPHSQCYDDRFGKKVWDWNMEAMKKAGCD</sequence>
<dbReference type="InterPro" id="IPR036291">
    <property type="entry name" value="NAD(P)-bd_dom_sf"/>
</dbReference>
<dbReference type="PRINTS" id="PR00080">
    <property type="entry name" value="SDRFAMILY"/>
</dbReference>
<dbReference type="SUPFAM" id="SSF51735">
    <property type="entry name" value="NAD(P)-binding Rossmann-fold domains"/>
    <property type="match status" value="1"/>
</dbReference>
<comment type="similarity">
    <text evidence="2">Belongs to the short-chain dehydrogenases/reductases (SDR) family.</text>
</comment>
<dbReference type="EMBL" id="JANVFO010000036">
    <property type="protein sequence ID" value="KAJ3730035.1"/>
    <property type="molecule type" value="Genomic_DNA"/>
</dbReference>
<dbReference type="PANTHER" id="PTHR43157:SF31">
    <property type="entry name" value="PHOSPHATIDYLINOSITOL-GLYCAN BIOSYNTHESIS CLASS F PROTEIN"/>
    <property type="match status" value="1"/>
</dbReference>
<comment type="caution">
    <text evidence="3">The sequence shown here is derived from an EMBL/GenBank/DDBJ whole genome shotgun (WGS) entry which is preliminary data.</text>
</comment>
<name>A0AA38JGA1_9AGAR</name>
<reference evidence="3" key="2">
    <citation type="journal article" date="2023" name="Proc. Natl. Acad. Sci. U.S.A.">
        <title>A global phylogenomic analysis of the shiitake genus Lentinula.</title>
        <authorList>
            <person name="Sierra-Patev S."/>
            <person name="Min B."/>
            <person name="Naranjo-Ortiz M."/>
            <person name="Looney B."/>
            <person name="Konkel Z."/>
            <person name="Slot J.C."/>
            <person name="Sakamoto Y."/>
            <person name="Steenwyk J.L."/>
            <person name="Rokas A."/>
            <person name="Carro J."/>
            <person name="Camarero S."/>
            <person name="Ferreira P."/>
            <person name="Molpeceres G."/>
            <person name="Ruiz-Duenas F.J."/>
            <person name="Serrano A."/>
            <person name="Henrissat B."/>
            <person name="Drula E."/>
            <person name="Hughes K.W."/>
            <person name="Mata J.L."/>
            <person name="Ishikawa N.K."/>
            <person name="Vargas-Isla R."/>
            <person name="Ushijima S."/>
            <person name="Smith C.A."/>
            <person name="Donoghue J."/>
            <person name="Ahrendt S."/>
            <person name="Andreopoulos W."/>
            <person name="He G."/>
            <person name="LaButti K."/>
            <person name="Lipzen A."/>
            <person name="Ng V."/>
            <person name="Riley R."/>
            <person name="Sandor L."/>
            <person name="Barry K."/>
            <person name="Martinez A.T."/>
            <person name="Xiao Y."/>
            <person name="Gibbons J.G."/>
            <person name="Terashima K."/>
            <person name="Grigoriev I.V."/>
            <person name="Hibbett D."/>
        </authorList>
    </citation>
    <scope>NUCLEOTIDE SEQUENCE</scope>
    <source>
        <strain evidence="3">ET3784</strain>
    </source>
</reference>
<dbReference type="PRINTS" id="PR00081">
    <property type="entry name" value="GDHRDH"/>
</dbReference>
<keyword evidence="1" id="KW-0560">Oxidoreductase</keyword>
<protein>
    <submittedName>
        <fullName evidence="3">NAD(P)-binding protein</fullName>
    </submittedName>
</protein>
<organism evidence="3 4">
    <name type="scientific">Lentinula guzmanii</name>
    <dbReference type="NCBI Taxonomy" id="2804957"/>
    <lineage>
        <taxon>Eukaryota</taxon>
        <taxon>Fungi</taxon>
        <taxon>Dikarya</taxon>
        <taxon>Basidiomycota</taxon>
        <taxon>Agaricomycotina</taxon>
        <taxon>Agaricomycetes</taxon>
        <taxon>Agaricomycetidae</taxon>
        <taxon>Agaricales</taxon>
        <taxon>Marasmiineae</taxon>
        <taxon>Omphalotaceae</taxon>
        <taxon>Lentinula</taxon>
    </lineage>
</organism>
<dbReference type="AlphaFoldDB" id="A0AA38JGA1"/>
<evidence type="ECO:0000313" key="3">
    <source>
        <dbReference type="EMBL" id="KAJ3730035.1"/>
    </source>
</evidence>
<dbReference type="InterPro" id="IPR002347">
    <property type="entry name" value="SDR_fam"/>
</dbReference>